<name>A0A1I2HYD1_9ACTN</name>
<organism evidence="1 2">
    <name type="scientific">Actinoplanes philippinensis</name>
    <dbReference type="NCBI Taxonomy" id="35752"/>
    <lineage>
        <taxon>Bacteria</taxon>
        <taxon>Bacillati</taxon>
        <taxon>Actinomycetota</taxon>
        <taxon>Actinomycetes</taxon>
        <taxon>Micromonosporales</taxon>
        <taxon>Micromonosporaceae</taxon>
        <taxon>Actinoplanes</taxon>
    </lineage>
</organism>
<gene>
    <name evidence="1" type="ORF">SAMN05421541_10981</name>
</gene>
<protein>
    <submittedName>
        <fullName evidence="1">Uncharacterized protein</fullName>
    </submittedName>
</protein>
<dbReference type="Proteomes" id="UP000199645">
    <property type="component" value="Unassembled WGS sequence"/>
</dbReference>
<dbReference type="EMBL" id="FONV01000009">
    <property type="protein sequence ID" value="SFF34912.1"/>
    <property type="molecule type" value="Genomic_DNA"/>
</dbReference>
<proteinExistence type="predicted"/>
<dbReference type="STRING" id="35752.SAMN05421541_10981"/>
<evidence type="ECO:0000313" key="2">
    <source>
        <dbReference type="Proteomes" id="UP000199645"/>
    </source>
</evidence>
<reference evidence="1 2" key="1">
    <citation type="submission" date="2016-10" db="EMBL/GenBank/DDBJ databases">
        <authorList>
            <person name="de Groot N.N."/>
        </authorList>
    </citation>
    <scope>NUCLEOTIDE SEQUENCE [LARGE SCALE GENOMIC DNA]</scope>
    <source>
        <strain evidence="1 2">DSM 43019</strain>
    </source>
</reference>
<accession>A0A1I2HYD1</accession>
<dbReference type="AlphaFoldDB" id="A0A1I2HYD1"/>
<evidence type="ECO:0000313" key="1">
    <source>
        <dbReference type="EMBL" id="SFF34912.1"/>
    </source>
</evidence>
<keyword evidence="2" id="KW-1185">Reference proteome</keyword>
<sequence>MRFNGPVTAHDLAAALPDITTLRERCRALAVLDAILSPAELSRHHGFGSDRPHGTETASMDNGSGDAWSIEFSPAGAFLLGFDHESPMSPAANDEQPWPGLIDTVPEAFAAALTEPALSYDDALEATICLWRQPGDDRWHAGDIDFPDRPDPDGADRLFAVLLDPTGREYHRFAEDNYGRSVDRDAVREVFGLTPLTTTLVRRLNADRSTTALRTDLSHLGYPSRLA</sequence>
<dbReference type="OrthoDB" id="361945at2"/>